<keyword evidence="2" id="KW-0808">Transferase</keyword>
<proteinExistence type="predicted"/>
<dbReference type="EMBL" id="MT143673">
    <property type="protein sequence ID" value="QJA99904.1"/>
    <property type="molecule type" value="Genomic_DNA"/>
</dbReference>
<dbReference type="InterPro" id="IPR029063">
    <property type="entry name" value="SAM-dependent_MTases_sf"/>
</dbReference>
<dbReference type="SUPFAM" id="SSF53335">
    <property type="entry name" value="S-adenosyl-L-methionine-dependent methyltransferases"/>
    <property type="match status" value="1"/>
</dbReference>
<dbReference type="GO" id="GO:0032259">
    <property type="term" value="P:methylation"/>
    <property type="evidence" value="ECO:0007669"/>
    <property type="project" value="UniProtKB-KW"/>
</dbReference>
<dbReference type="Gene3D" id="3.40.50.150">
    <property type="entry name" value="Vaccinia Virus protein VP39"/>
    <property type="match status" value="1"/>
</dbReference>
<dbReference type="InterPro" id="IPR013216">
    <property type="entry name" value="Methyltransf_11"/>
</dbReference>
<gene>
    <name evidence="2" type="ORF">MM171A00780_0013</name>
</gene>
<dbReference type="Pfam" id="PF08241">
    <property type="entry name" value="Methyltransf_11"/>
    <property type="match status" value="1"/>
</dbReference>
<dbReference type="AlphaFoldDB" id="A0A6M3M212"/>
<name>A0A6M3M212_9ZZZZ</name>
<evidence type="ECO:0000313" key="2">
    <source>
        <dbReference type="EMBL" id="QJA99904.1"/>
    </source>
</evidence>
<protein>
    <submittedName>
        <fullName evidence="2">Putative methyltransferase</fullName>
    </submittedName>
</protein>
<dbReference type="GO" id="GO:0008757">
    <property type="term" value="F:S-adenosylmethionine-dependent methyltransferase activity"/>
    <property type="evidence" value="ECO:0007669"/>
    <property type="project" value="InterPro"/>
</dbReference>
<evidence type="ECO:0000259" key="1">
    <source>
        <dbReference type="Pfam" id="PF08241"/>
    </source>
</evidence>
<accession>A0A6M3M212</accession>
<sequence>MVRYKPIKLPKGVPLNRVLDNSARELYKPAIDKLFQLVPDAMARKIPEANVQQAFVFDTICRYTKGKKAPKILCIGSFEDTACMSLKAVGYEVEEIDPSINCDLRTHFMKPTTIKGSYDVVFSTSVIEHVTLDTVFMAQVSALLKPGGMGITTCDFKEGWVPGDSKPDVDERLYTQHDLRERFLPVMSDCVLVDEPQWDCPNPDFTLIGIYQYTFATFVVKKTPRGVAK</sequence>
<feature type="domain" description="Methyltransferase type 11" evidence="1">
    <location>
        <begin position="115"/>
        <end position="149"/>
    </location>
</feature>
<reference evidence="2" key="1">
    <citation type="submission" date="2020-03" db="EMBL/GenBank/DDBJ databases">
        <title>The deep terrestrial virosphere.</title>
        <authorList>
            <person name="Holmfeldt K."/>
            <person name="Nilsson E."/>
            <person name="Simone D."/>
            <person name="Lopez-Fernandez M."/>
            <person name="Wu X."/>
            <person name="de Brujin I."/>
            <person name="Lundin D."/>
            <person name="Andersson A."/>
            <person name="Bertilsson S."/>
            <person name="Dopson M."/>
        </authorList>
    </citation>
    <scope>NUCLEOTIDE SEQUENCE</scope>
    <source>
        <strain evidence="2">MM171A00780</strain>
    </source>
</reference>
<organism evidence="2">
    <name type="scientific">viral metagenome</name>
    <dbReference type="NCBI Taxonomy" id="1070528"/>
    <lineage>
        <taxon>unclassified sequences</taxon>
        <taxon>metagenomes</taxon>
        <taxon>organismal metagenomes</taxon>
    </lineage>
</organism>
<keyword evidence="2" id="KW-0489">Methyltransferase</keyword>